<evidence type="ECO:0000259" key="7">
    <source>
        <dbReference type="Pfam" id="PF01171"/>
    </source>
</evidence>
<evidence type="ECO:0000256" key="4">
    <source>
        <dbReference type="ARBA" id="ARBA00022840"/>
    </source>
</evidence>
<dbReference type="HAMAP" id="MF_01161">
    <property type="entry name" value="tRNA_Ile_lys_synt"/>
    <property type="match status" value="1"/>
</dbReference>
<proteinExistence type="inferred from homology"/>
<protein>
    <recommendedName>
        <fullName evidence="6">tRNA(Ile)-lysidine synthase</fullName>
        <ecNumber evidence="6">6.3.4.19</ecNumber>
    </recommendedName>
    <alternativeName>
        <fullName evidence="6">tRNA(Ile)-2-lysyl-cytidine synthase</fullName>
    </alternativeName>
    <alternativeName>
        <fullName evidence="6">tRNA(Ile)-lysidine synthetase</fullName>
    </alternativeName>
</protein>
<dbReference type="RefSeq" id="WP_346247522.1">
    <property type="nucleotide sequence ID" value="NZ_JBDIZK010000009.1"/>
</dbReference>
<evidence type="ECO:0000256" key="1">
    <source>
        <dbReference type="ARBA" id="ARBA00022598"/>
    </source>
</evidence>
<comment type="domain">
    <text evidence="6">The N-terminal region contains the highly conserved SGGXDS motif, predicted to be a P-loop motif involved in ATP binding.</text>
</comment>
<sequence>MSRPDPGLVARFRTDVESLTGQTPTSAVPLAVAVSGGADSVAMLLLAAAAFPDAVRVATVDHGLRAESAGEARSVARMSAALGVPHATLSLPPGWNTQGNLQEQAREARYGALASWANGIGARWVAVAHQRDDVAETFLMRARRGAGVAGLAAMRPVRSLGEGVSLIRPLLGWARCELERLVREAGLTAAHDPSNGDPRFDRSRMRALIAATPDLLAQRLAHSATTLRDAEEALGWATDREAALRLRLEGGEAWLDPADLPRELRRRLAHRAIDHVRCARGADAPWRDQGLDRLIAMLGSGGVATIAGVQARALRGLWHFRPAPPHRSH</sequence>
<keyword evidence="9" id="KW-1185">Reference proteome</keyword>
<comment type="function">
    <text evidence="6">Ligates lysine onto the cytidine present at position 34 of the AUA codon-specific tRNA(Ile) that contains the anticodon CAU, in an ATP-dependent manner. Cytidine is converted to lysidine, thus changing the amino acid specificity of the tRNA from methionine to isoleucine.</text>
</comment>
<dbReference type="EMBL" id="JBDIZK010000009">
    <property type="protein sequence ID" value="MEN3748493.1"/>
    <property type="molecule type" value="Genomic_DNA"/>
</dbReference>
<comment type="catalytic activity">
    <reaction evidence="5 6">
        <text>cytidine(34) in tRNA(Ile2) + L-lysine + ATP = lysidine(34) in tRNA(Ile2) + AMP + diphosphate + H(+)</text>
        <dbReference type="Rhea" id="RHEA:43744"/>
        <dbReference type="Rhea" id="RHEA-COMP:10625"/>
        <dbReference type="Rhea" id="RHEA-COMP:10670"/>
        <dbReference type="ChEBI" id="CHEBI:15378"/>
        <dbReference type="ChEBI" id="CHEBI:30616"/>
        <dbReference type="ChEBI" id="CHEBI:32551"/>
        <dbReference type="ChEBI" id="CHEBI:33019"/>
        <dbReference type="ChEBI" id="CHEBI:82748"/>
        <dbReference type="ChEBI" id="CHEBI:83665"/>
        <dbReference type="ChEBI" id="CHEBI:456215"/>
        <dbReference type="EC" id="6.3.4.19"/>
    </reaction>
</comment>
<evidence type="ECO:0000313" key="8">
    <source>
        <dbReference type="EMBL" id="MEN3748493.1"/>
    </source>
</evidence>
<comment type="caution">
    <text evidence="8">The sequence shown here is derived from an EMBL/GenBank/DDBJ whole genome shotgun (WGS) entry which is preliminary data.</text>
</comment>
<dbReference type="InterPro" id="IPR012094">
    <property type="entry name" value="tRNA_Ile_lys_synt"/>
</dbReference>
<dbReference type="Proteomes" id="UP001427805">
    <property type="component" value="Unassembled WGS sequence"/>
</dbReference>
<dbReference type="CDD" id="cd01992">
    <property type="entry name" value="TilS_N"/>
    <property type="match status" value="1"/>
</dbReference>
<keyword evidence="4 6" id="KW-0067">ATP-binding</keyword>
<dbReference type="PANTHER" id="PTHR43033">
    <property type="entry name" value="TRNA(ILE)-LYSIDINE SYNTHASE-RELATED"/>
    <property type="match status" value="1"/>
</dbReference>
<dbReference type="Pfam" id="PF01171">
    <property type="entry name" value="ATP_bind_3"/>
    <property type="match status" value="1"/>
</dbReference>
<dbReference type="GO" id="GO:0032267">
    <property type="term" value="F:tRNA(Ile)-lysidine synthase activity"/>
    <property type="evidence" value="ECO:0007669"/>
    <property type="project" value="UniProtKB-EC"/>
</dbReference>
<feature type="binding site" evidence="6">
    <location>
        <begin position="35"/>
        <end position="40"/>
    </location>
    <ligand>
        <name>ATP</name>
        <dbReference type="ChEBI" id="CHEBI:30616"/>
    </ligand>
</feature>
<gene>
    <name evidence="6 8" type="primary">tilS</name>
    <name evidence="8" type="ORF">TPR58_15055</name>
</gene>
<dbReference type="Gene3D" id="3.40.50.620">
    <property type="entry name" value="HUPs"/>
    <property type="match status" value="1"/>
</dbReference>
<keyword evidence="3 6" id="KW-0547">Nucleotide-binding</keyword>
<keyword evidence="6" id="KW-0963">Cytoplasm</keyword>
<dbReference type="InterPro" id="IPR012795">
    <property type="entry name" value="tRNA_Ile_lys_synt_N"/>
</dbReference>
<dbReference type="NCBIfam" id="TIGR02432">
    <property type="entry name" value="lysidine_TilS_N"/>
    <property type="match status" value="1"/>
</dbReference>
<comment type="similarity">
    <text evidence="6">Belongs to the tRNA(Ile)-lysidine synthase family.</text>
</comment>
<name>A0ABV0BAA1_9SPHN</name>
<reference evidence="8 9" key="1">
    <citation type="submission" date="2024-05" db="EMBL/GenBank/DDBJ databases">
        <title>Sphingomonas sp. HF-S3 16S ribosomal RNA gene Genome sequencing and assembly.</title>
        <authorList>
            <person name="Lee H."/>
        </authorList>
    </citation>
    <scope>NUCLEOTIDE SEQUENCE [LARGE SCALE GENOMIC DNA]</scope>
    <source>
        <strain evidence="8 9">HF-S3</strain>
    </source>
</reference>
<accession>A0ABV0BAA1</accession>
<dbReference type="InterPro" id="IPR014729">
    <property type="entry name" value="Rossmann-like_a/b/a_fold"/>
</dbReference>
<feature type="domain" description="tRNA(Ile)-lysidine/2-thiocytidine synthase N-terminal" evidence="7">
    <location>
        <begin position="31"/>
        <end position="207"/>
    </location>
</feature>
<keyword evidence="1 6" id="KW-0436">Ligase</keyword>
<dbReference type="PANTHER" id="PTHR43033:SF1">
    <property type="entry name" value="TRNA(ILE)-LYSIDINE SYNTHASE-RELATED"/>
    <property type="match status" value="1"/>
</dbReference>
<evidence type="ECO:0000256" key="6">
    <source>
        <dbReference type="HAMAP-Rule" id="MF_01161"/>
    </source>
</evidence>
<dbReference type="EC" id="6.3.4.19" evidence="6"/>
<comment type="subcellular location">
    <subcellularLocation>
        <location evidence="6">Cytoplasm</location>
    </subcellularLocation>
</comment>
<evidence type="ECO:0000313" key="9">
    <source>
        <dbReference type="Proteomes" id="UP001427805"/>
    </source>
</evidence>
<dbReference type="InterPro" id="IPR011063">
    <property type="entry name" value="TilS/TtcA_N"/>
</dbReference>
<evidence type="ECO:0000256" key="5">
    <source>
        <dbReference type="ARBA" id="ARBA00048539"/>
    </source>
</evidence>
<organism evidence="8 9">
    <name type="scientific">Sphingomonas rustica</name>
    <dbReference type="NCBI Taxonomy" id="3103142"/>
    <lineage>
        <taxon>Bacteria</taxon>
        <taxon>Pseudomonadati</taxon>
        <taxon>Pseudomonadota</taxon>
        <taxon>Alphaproteobacteria</taxon>
        <taxon>Sphingomonadales</taxon>
        <taxon>Sphingomonadaceae</taxon>
        <taxon>Sphingomonas</taxon>
    </lineage>
</organism>
<evidence type="ECO:0000256" key="3">
    <source>
        <dbReference type="ARBA" id="ARBA00022741"/>
    </source>
</evidence>
<evidence type="ECO:0000256" key="2">
    <source>
        <dbReference type="ARBA" id="ARBA00022694"/>
    </source>
</evidence>
<dbReference type="SUPFAM" id="SSF52402">
    <property type="entry name" value="Adenine nucleotide alpha hydrolases-like"/>
    <property type="match status" value="1"/>
</dbReference>
<keyword evidence="2 6" id="KW-0819">tRNA processing</keyword>